<dbReference type="Proteomes" id="UP000024635">
    <property type="component" value="Unassembled WGS sequence"/>
</dbReference>
<protein>
    <submittedName>
        <fullName evidence="1">Uncharacterized protein</fullName>
    </submittedName>
</protein>
<reference evidence="2" key="1">
    <citation type="journal article" date="2015" name="Nat. Genet.">
        <title>The genome and transcriptome of the zoonotic hookworm Ancylostoma ceylanicum identify infection-specific gene families.</title>
        <authorList>
            <person name="Schwarz E.M."/>
            <person name="Hu Y."/>
            <person name="Antoshechkin I."/>
            <person name="Miller M.M."/>
            <person name="Sternberg P.W."/>
            <person name="Aroian R.V."/>
        </authorList>
    </citation>
    <scope>NUCLEOTIDE SEQUENCE</scope>
    <source>
        <strain evidence="2">HY135</strain>
    </source>
</reference>
<sequence>MTLARGDKLGRIPFTDEKIFTPKCAELLSMVSPKAAKVEKTHFSQSMMVWGRISGLDRTKLVFVQQGVETYVELHLEQILEYIVIPWTE</sequence>
<name>A0A016SRN8_9BILA</name>
<comment type="caution">
    <text evidence="1">The sequence shown here is derived from an EMBL/GenBank/DDBJ whole genome shotgun (WGS) entry which is preliminary data.</text>
</comment>
<keyword evidence="2" id="KW-1185">Reference proteome</keyword>
<gene>
    <name evidence="1" type="primary">Acey_s0184.g1014</name>
    <name evidence="1" type="ORF">Y032_0184g1014</name>
</gene>
<organism evidence="1 2">
    <name type="scientific">Ancylostoma ceylanicum</name>
    <dbReference type="NCBI Taxonomy" id="53326"/>
    <lineage>
        <taxon>Eukaryota</taxon>
        <taxon>Metazoa</taxon>
        <taxon>Ecdysozoa</taxon>
        <taxon>Nematoda</taxon>
        <taxon>Chromadorea</taxon>
        <taxon>Rhabditida</taxon>
        <taxon>Rhabditina</taxon>
        <taxon>Rhabditomorpha</taxon>
        <taxon>Strongyloidea</taxon>
        <taxon>Ancylostomatidae</taxon>
        <taxon>Ancylostomatinae</taxon>
        <taxon>Ancylostoma</taxon>
    </lineage>
</organism>
<proteinExistence type="predicted"/>
<dbReference type="EMBL" id="JARK01001520">
    <property type="protein sequence ID" value="EYB93235.1"/>
    <property type="molecule type" value="Genomic_DNA"/>
</dbReference>
<accession>A0A016SRN8</accession>
<evidence type="ECO:0000313" key="2">
    <source>
        <dbReference type="Proteomes" id="UP000024635"/>
    </source>
</evidence>
<evidence type="ECO:0000313" key="1">
    <source>
        <dbReference type="EMBL" id="EYB93235.1"/>
    </source>
</evidence>
<dbReference type="AlphaFoldDB" id="A0A016SRN8"/>